<dbReference type="SUPFAM" id="SSF140453">
    <property type="entry name" value="EsxAB dimer-like"/>
    <property type="match status" value="1"/>
</dbReference>
<feature type="region of interest" description="Disordered" evidence="1">
    <location>
        <begin position="492"/>
        <end position="511"/>
    </location>
</feature>
<feature type="region of interest" description="Disordered" evidence="1">
    <location>
        <begin position="319"/>
        <end position="349"/>
    </location>
</feature>
<dbReference type="EMBL" id="JBHUKQ010000038">
    <property type="protein sequence ID" value="MFD2488019.1"/>
    <property type="molecule type" value="Genomic_DNA"/>
</dbReference>
<reference evidence="3" key="1">
    <citation type="journal article" date="2019" name="Int. J. Syst. Evol. Microbiol.">
        <title>The Global Catalogue of Microorganisms (GCM) 10K type strain sequencing project: providing services to taxonomists for standard genome sequencing and annotation.</title>
        <authorList>
            <consortium name="The Broad Institute Genomics Platform"/>
            <consortium name="The Broad Institute Genome Sequencing Center for Infectious Disease"/>
            <person name="Wu L."/>
            <person name="Ma J."/>
        </authorList>
    </citation>
    <scope>NUCLEOTIDE SEQUENCE [LARGE SCALE GENOMIC DNA]</scope>
    <source>
        <strain evidence="3">CGMCC 4.7638</strain>
    </source>
</reference>
<evidence type="ECO:0000256" key="1">
    <source>
        <dbReference type="SAM" id="MobiDB-lite"/>
    </source>
</evidence>
<gene>
    <name evidence="2" type="ORF">ACFSUT_47620</name>
</gene>
<comment type="caution">
    <text evidence="2">The sequence shown here is derived from an EMBL/GenBank/DDBJ whole genome shotgun (WGS) entry which is preliminary data.</text>
</comment>
<feature type="region of interest" description="Disordered" evidence="1">
    <location>
        <begin position="517"/>
        <end position="588"/>
    </location>
</feature>
<proteinExistence type="predicted"/>
<organism evidence="2 3">
    <name type="scientific">Amycolatopsis albidoflavus</name>
    <dbReference type="NCBI Taxonomy" id="102226"/>
    <lineage>
        <taxon>Bacteria</taxon>
        <taxon>Bacillati</taxon>
        <taxon>Actinomycetota</taxon>
        <taxon>Actinomycetes</taxon>
        <taxon>Pseudonocardiales</taxon>
        <taxon>Pseudonocardiaceae</taxon>
        <taxon>Amycolatopsis</taxon>
    </lineage>
</organism>
<dbReference type="RefSeq" id="WP_344281497.1">
    <property type="nucleotide sequence ID" value="NZ_BAAAHV010000020.1"/>
</dbReference>
<dbReference type="InterPro" id="IPR010310">
    <property type="entry name" value="T7SS_ESAT-6-like"/>
</dbReference>
<feature type="compositionally biased region" description="Low complexity" evidence="1">
    <location>
        <begin position="517"/>
        <end position="531"/>
    </location>
</feature>
<evidence type="ECO:0000313" key="3">
    <source>
        <dbReference type="Proteomes" id="UP001597542"/>
    </source>
</evidence>
<name>A0ABW5IGN5_9PSEU</name>
<dbReference type="Gene3D" id="1.10.287.1060">
    <property type="entry name" value="ESAT-6-like"/>
    <property type="match status" value="1"/>
</dbReference>
<sequence length="588" mass="60323">MTSPGSGSLAMPGQPVLDNPELDALTFDQLAQLISEVSPDAFYQRAAAFDRAAARLHDVLDQVRRQLRYVQEAWTSKGSEDFDSIANEVVARAQTVLLALENPGYGKVLRQAGDVLAAHQQRLRGLQGQKAQQESAPPAPGAPTPEAAAQMNDQSVKQIMNDLRTAYQDIGKSIAPLPPAVGDDSWTSHVPPPVVNAPPVGVKTADWTGGPAGSQDRPWQLLTTGGYTPHSEGLGTRRGSFSSPVDELQPGAVLGRGQRSADPEPATARPAFRSEPGAPPPVLGQGVVARERTTPIAPLHVGVGVGPVVLGREERPAVVHGVKPAEKRGKSKKDSAGRRAVEGKKDVAAKPGAEVARDVAAKHDVVGVHDAAGVHDVAAKHGTTADFDVAAEHDVAAHAGRPATVSSEGGGASAARLPATIADGVPAHEVAAATVDGTLSVPGGATAALHSGSADPGGAGPSRMAAAMHAPGAAGTYPAELAAAGPYPAVQHGDAPDRDGAGAQSGGMPMSPMMLGGMQGQQQQQNGRMAGVPAEPKPEIWNPPSVLPVVLGRAEPAPQASEAAEKPEPITPESVLAEVDKLLERRKP</sequence>
<feature type="compositionally biased region" description="Basic and acidic residues" evidence="1">
    <location>
        <begin position="319"/>
        <end position="348"/>
    </location>
</feature>
<feature type="region of interest" description="Disordered" evidence="1">
    <location>
        <begin position="229"/>
        <end position="285"/>
    </location>
</feature>
<dbReference type="Proteomes" id="UP001597542">
    <property type="component" value="Unassembled WGS sequence"/>
</dbReference>
<accession>A0ABW5IGN5</accession>
<feature type="compositionally biased region" description="Basic and acidic residues" evidence="1">
    <location>
        <begin position="578"/>
        <end position="588"/>
    </location>
</feature>
<feature type="region of interest" description="Disordered" evidence="1">
    <location>
        <begin position="122"/>
        <end position="147"/>
    </location>
</feature>
<protein>
    <submittedName>
        <fullName evidence="2">WXG100 family type VII secretion target</fullName>
    </submittedName>
</protein>
<evidence type="ECO:0000313" key="2">
    <source>
        <dbReference type="EMBL" id="MFD2488019.1"/>
    </source>
</evidence>
<dbReference type="InterPro" id="IPR036689">
    <property type="entry name" value="ESAT-6-like_sf"/>
</dbReference>
<keyword evidence="3" id="KW-1185">Reference proteome</keyword>
<dbReference type="Pfam" id="PF06013">
    <property type="entry name" value="WXG100"/>
    <property type="match status" value="1"/>
</dbReference>